<keyword evidence="3" id="KW-1185">Reference proteome</keyword>
<sequence>MVYLLDVQPQQRHLLRGVNRHWTKQIRDMQGWMIQKQLVRTSIGSFHSFWTSFHVLYPLLLPLSTTYASSSSSLNSSLTVARSSALIFAPKKPGPAPCHQTQKHTHPDSSNVYRFHSPKINYPSSVYNPNHSPHPDRANHKGSRPKDETRWAGYLRGITASGVSLPPLLPHGPQLSKRASKEEKDTKKKEEENRDHNRSS</sequence>
<accession>A0A9P9EJ94</accession>
<gene>
    <name evidence="2" type="ORF">B0J11DRAFT_7260</name>
</gene>
<evidence type="ECO:0000313" key="3">
    <source>
        <dbReference type="Proteomes" id="UP000700596"/>
    </source>
</evidence>
<feature type="region of interest" description="Disordered" evidence="1">
    <location>
        <begin position="161"/>
        <end position="200"/>
    </location>
</feature>
<dbReference type="Proteomes" id="UP000700596">
    <property type="component" value="Unassembled WGS sequence"/>
</dbReference>
<organism evidence="2 3">
    <name type="scientific">Dendryphion nanum</name>
    <dbReference type="NCBI Taxonomy" id="256645"/>
    <lineage>
        <taxon>Eukaryota</taxon>
        <taxon>Fungi</taxon>
        <taxon>Dikarya</taxon>
        <taxon>Ascomycota</taxon>
        <taxon>Pezizomycotina</taxon>
        <taxon>Dothideomycetes</taxon>
        <taxon>Pleosporomycetidae</taxon>
        <taxon>Pleosporales</taxon>
        <taxon>Torulaceae</taxon>
        <taxon>Dendryphion</taxon>
    </lineage>
</organism>
<proteinExistence type="predicted"/>
<comment type="caution">
    <text evidence="2">The sequence shown here is derived from an EMBL/GenBank/DDBJ whole genome shotgun (WGS) entry which is preliminary data.</text>
</comment>
<evidence type="ECO:0000313" key="2">
    <source>
        <dbReference type="EMBL" id="KAH7138104.1"/>
    </source>
</evidence>
<dbReference type="AlphaFoldDB" id="A0A9P9EJ94"/>
<feature type="region of interest" description="Disordered" evidence="1">
    <location>
        <begin position="91"/>
        <end position="147"/>
    </location>
</feature>
<protein>
    <submittedName>
        <fullName evidence="2">Uncharacterized protein</fullName>
    </submittedName>
</protein>
<evidence type="ECO:0000256" key="1">
    <source>
        <dbReference type="SAM" id="MobiDB-lite"/>
    </source>
</evidence>
<feature type="compositionally biased region" description="Polar residues" evidence="1">
    <location>
        <begin position="122"/>
        <end position="131"/>
    </location>
</feature>
<reference evidence="2" key="1">
    <citation type="journal article" date="2021" name="Nat. Commun.">
        <title>Genetic determinants of endophytism in the Arabidopsis root mycobiome.</title>
        <authorList>
            <person name="Mesny F."/>
            <person name="Miyauchi S."/>
            <person name="Thiergart T."/>
            <person name="Pickel B."/>
            <person name="Atanasova L."/>
            <person name="Karlsson M."/>
            <person name="Huettel B."/>
            <person name="Barry K.W."/>
            <person name="Haridas S."/>
            <person name="Chen C."/>
            <person name="Bauer D."/>
            <person name="Andreopoulos W."/>
            <person name="Pangilinan J."/>
            <person name="LaButti K."/>
            <person name="Riley R."/>
            <person name="Lipzen A."/>
            <person name="Clum A."/>
            <person name="Drula E."/>
            <person name="Henrissat B."/>
            <person name="Kohler A."/>
            <person name="Grigoriev I.V."/>
            <person name="Martin F.M."/>
            <person name="Hacquard S."/>
        </authorList>
    </citation>
    <scope>NUCLEOTIDE SEQUENCE</scope>
    <source>
        <strain evidence="2">MPI-CAGE-CH-0243</strain>
    </source>
</reference>
<feature type="compositionally biased region" description="Basic and acidic residues" evidence="1">
    <location>
        <begin position="133"/>
        <end position="147"/>
    </location>
</feature>
<dbReference type="EMBL" id="JAGMWT010000001">
    <property type="protein sequence ID" value="KAH7138104.1"/>
    <property type="molecule type" value="Genomic_DNA"/>
</dbReference>
<feature type="compositionally biased region" description="Basic and acidic residues" evidence="1">
    <location>
        <begin position="179"/>
        <end position="200"/>
    </location>
</feature>
<name>A0A9P9EJ94_9PLEO</name>